<reference evidence="6 7" key="1">
    <citation type="submission" date="2020-08" db="EMBL/GenBank/DDBJ databases">
        <title>Genomic Encyclopedia of Type Strains, Phase IV (KMG-IV): sequencing the most valuable type-strain genomes for metagenomic binning, comparative biology and taxonomic classification.</title>
        <authorList>
            <person name="Goeker M."/>
        </authorList>
    </citation>
    <scope>NUCLEOTIDE SEQUENCE [LARGE SCALE GENOMIC DNA]</scope>
    <source>
        <strain evidence="6 7">DSM 29854</strain>
    </source>
</reference>
<dbReference type="InterPro" id="IPR036909">
    <property type="entry name" value="Cyt_c-like_dom_sf"/>
</dbReference>
<keyword evidence="1 4" id="KW-0349">Heme</keyword>
<comment type="caution">
    <text evidence="6">The sequence shown here is derived from an EMBL/GenBank/DDBJ whole genome shotgun (WGS) entry which is preliminary data.</text>
</comment>
<gene>
    <name evidence="6" type="ORF">FHS90_004305</name>
</gene>
<dbReference type="Proteomes" id="UP000563094">
    <property type="component" value="Unassembled WGS sequence"/>
</dbReference>
<keyword evidence="3 4" id="KW-0408">Iron</keyword>
<keyword evidence="7" id="KW-1185">Reference proteome</keyword>
<name>A0A839GXK4_9BACT</name>
<dbReference type="AlphaFoldDB" id="A0A839GXK4"/>
<dbReference type="GO" id="GO:0009055">
    <property type="term" value="F:electron transfer activity"/>
    <property type="evidence" value="ECO:0007669"/>
    <property type="project" value="InterPro"/>
</dbReference>
<evidence type="ECO:0000256" key="1">
    <source>
        <dbReference type="ARBA" id="ARBA00022617"/>
    </source>
</evidence>
<sequence length="163" mass="18115">MFQKKLKAAAWLLNTAVFLLTVVVGALAYQLVTNKDALLGQEEEVFYCGTIDEDFALLTGEDLQNETGKALFLNNCIQCHGFTEVVVGPALAGVMKRHSKEWVYSFVLNSSKMIEEKDSAAVAIFEEYAKTQMPAFAFSRAELDSLFDYINSQPRDVPAVETD</sequence>
<dbReference type="PROSITE" id="PS51007">
    <property type="entry name" value="CYTC"/>
    <property type="match status" value="1"/>
</dbReference>
<evidence type="ECO:0000313" key="6">
    <source>
        <dbReference type="EMBL" id="MBA9079567.1"/>
    </source>
</evidence>
<evidence type="ECO:0000259" key="5">
    <source>
        <dbReference type="PROSITE" id="PS51007"/>
    </source>
</evidence>
<keyword evidence="2 4" id="KW-0479">Metal-binding</keyword>
<evidence type="ECO:0000313" key="7">
    <source>
        <dbReference type="Proteomes" id="UP000563094"/>
    </source>
</evidence>
<accession>A0A839GXK4</accession>
<dbReference type="Gene3D" id="1.10.760.10">
    <property type="entry name" value="Cytochrome c-like domain"/>
    <property type="match status" value="1"/>
</dbReference>
<dbReference type="InterPro" id="IPR009056">
    <property type="entry name" value="Cyt_c-like_dom"/>
</dbReference>
<dbReference type="GO" id="GO:0046872">
    <property type="term" value="F:metal ion binding"/>
    <property type="evidence" value="ECO:0007669"/>
    <property type="project" value="UniProtKB-KW"/>
</dbReference>
<feature type="domain" description="Cytochrome c" evidence="5">
    <location>
        <begin position="63"/>
        <end position="154"/>
    </location>
</feature>
<protein>
    <submittedName>
        <fullName evidence="6">Mono/diheme cytochrome c family protein</fullName>
    </submittedName>
</protein>
<dbReference type="Pfam" id="PF00034">
    <property type="entry name" value="Cytochrom_C"/>
    <property type="match status" value="1"/>
</dbReference>
<proteinExistence type="predicted"/>
<evidence type="ECO:0000256" key="2">
    <source>
        <dbReference type="ARBA" id="ARBA00022723"/>
    </source>
</evidence>
<dbReference type="SUPFAM" id="SSF46626">
    <property type="entry name" value="Cytochrome c"/>
    <property type="match status" value="1"/>
</dbReference>
<dbReference type="EMBL" id="JACJIQ010000024">
    <property type="protein sequence ID" value="MBA9079567.1"/>
    <property type="molecule type" value="Genomic_DNA"/>
</dbReference>
<organism evidence="6 7">
    <name type="scientific">Rufibacter quisquiliarum</name>
    <dbReference type="NCBI Taxonomy" id="1549639"/>
    <lineage>
        <taxon>Bacteria</taxon>
        <taxon>Pseudomonadati</taxon>
        <taxon>Bacteroidota</taxon>
        <taxon>Cytophagia</taxon>
        <taxon>Cytophagales</taxon>
        <taxon>Hymenobacteraceae</taxon>
        <taxon>Rufibacter</taxon>
    </lineage>
</organism>
<evidence type="ECO:0000256" key="3">
    <source>
        <dbReference type="ARBA" id="ARBA00023004"/>
    </source>
</evidence>
<dbReference type="RefSeq" id="WP_182514400.1">
    <property type="nucleotide sequence ID" value="NZ_JACJIQ010000024.1"/>
</dbReference>
<dbReference type="GO" id="GO:0020037">
    <property type="term" value="F:heme binding"/>
    <property type="evidence" value="ECO:0007669"/>
    <property type="project" value="InterPro"/>
</dbReference>
<evidence type="ECO:0000256" key="4">
    <source>
        <dbReference type="PROSITE-ProRule" id="PRU00433"/>
    </source>
</evidence>